<feature type="transmembrane region" description="Helical" evidence="5">
    <location>
        <begin position="187"/>
        <end position="208"/>
    </location>
</feature>
<gene>
    <name evidence="9" type="ORF">ACFPN2_00085</name>
</gene>
<keyword evidence="5" id="KW-0472">Membrane</keyword>
<dbReference type="PROSITE" id="PS50111">
    <property type="entry name" value="CHEMOTAXIS_TRANSDUC_2"/>
    <property type="match status" value="1"/>
</dbReference>
<dbReference type="PRINTS" id="PR00260">
    <property type="entry name" value="CHEMTRNSDUCR"/>
</dbReference>
<dbReference type="RefSeq" id="WP_380593754.1">
    <property type="nucleotide sequence ID" value="NZ_JBHSDU010000001.1"/>
</dbReference>
<dbReference type="SUPFAM" id="SSF58104">
    <property type="entry name" value="Methyl-accepting chemotaxis protein (MCP) signaling domain"/>
    <property type="match status" value="1"/>
</dbReference>
<evidence type="ECO:0000256" key="2">
    <source>
        <dbReference type="ARBA" id="ARBA00023224"/>
    </source>
</evidence>
<feature type="domain" description="T-SNARE coiled-coil homology" evidence="7">
    <location>
        <begin position="425"/>
        <end position="487"/>
    </location>
</feature>
<feature type="domain" description="HAMP" evidence="8">
    <location>
        <begin position="209"/>
        <end position="261"/>
    </location>
</feature>
<evidence type="ECO:0000259" key="6">
    <source>
        <dbReference type="PROSITE" id="PS50111"/>
    </source>
</evidence>
<evidence type="ECO:0000259" key="7">
    <source>
        <dbReference type="PROSITE" id="PS50192"/>
    </source>
</evidence>
<organism evidence="9 10">
    <name type="scientific">Steroidobacter flavus</name>
    <dbReference type="NCBI Taxonomy" id="1842136"/>
    <lineage>
        <taxon>Bacteria</taxon>
        <taxon>Pseudomonadati</taxon>
        <taxon>Pseudomonadota</taxon>
        <taxon>Gammaproteobacteria</taxon>
        <taxon>Steroidobacterales</taxon>
        <taxon>Steroidobacteraceae</taxon>
        <taxon>Steroidobacter</taxon>
    </lineage>
</organism>
<keyword evidence="2 4" id="KW-0807">Transducer</keyword>
<name>A0ABV8SJI8_9GAMM</name>
<evidence type="ECO:0000313" key="10">
    <source>
        <dbReference type="Proteomes" id="UP001595904"/>
    </source>
</evidence>
<dbReference type="Proteomes" id="UP001595904">
    <property type="component" value="Unassembled WGS sequence"/>
</dbReference>
<sequence>MNLSVKARLIATTGALVVVLVAISLMSLMALSKINYNVNYMFERRTQPVAWIGEIHTLQLHIVQVLDLALAQRTPASLAAADRQIDQDMNQIERRIKDREALITTEGARKLHNETLSLRAPVLTAIEAIRAAAHAGDMDRANKLRIEQLEPAFAAFSENIESSIKFQFDNAAKMRDESQAMYESNRILVLSLASIGILAAIVLSTLLVRSIMRSLTEAVKVSRKIAGGELGGEVHIERRDELGVLLESLKSMDGKLGEIVHGVRNAANTVGDAADQLTQGNDDLSQRTQEQAAALEETASSMEQMTATVRRNADSARQANSLAVSARNQAESGGSVVTRAVSAMAEINESSRRIADIIGVIDEIAFQTNLLALNAAVEAARAGEQGRGFAVVASEVRSLAQRSATAAKEIKDLINDSVGKVKAGSELVEASGQTLNQITTAIKRVSDIVAEISAASEEQSSGIQQVNHAVTQMDTTTQQNAALVEEAAAASKAMQMQARELIESIAFFRIAGASVASVGHSAPAHVISMPSHPVATARAA</sequence>
<dbReference type="InterPro" id="IPR004090">
    <property type="entry name" value="Chemotax_Me-accpt_rcpt"/>
</dbReference>
<dbReference type="PROSITE" id="PS50885">
    <property type="entry name" value="HAMP"/>
    <property type="match status" value="1"/>
</dbReference>
<dbReference type="CDD" id="cd11386">
    <property type="entry name" value="MCP_signal"/>
    <property type="match status" value="1"/>
</dbReference>
<dbReference type="PANTHER" id="PTHR43531:SF14">
    <property type="entry name" value="METHYL-ACCEPTING CHEMOTAXIS PROTEIN I-RELATED"/>
    <property type="match status" value="1"/>
</dbReference>
<evidence type="ECO:0000313" key="9">
    <source>
        <dbReference type="EMBL" id="MFC4307465.1"/>
    </source>
</evidence>
<dbReference type="SMART" id="SM00304">
    <property type="entry name" value="HAMP"/>
    <property type="match status" value="1"/>
</dbReference>
<dbReference type="InterPro" id="IPR024478">
    <property type="entry name" value="HlyB_4HB_MCP"/>
</dbReference>
<keyword evidence="5" id="KW-1133">Transmembrane helix</keyword>
<evidence type="ECO:0000256" key="5">
    <source>
        <dbReference type="SAM" id="Phobius"/>
    </source>
</evidence>
<dbReference type="PANTHER" id="PTHR43531">
    <property type="entry name" value="PROTEIN ICFG"/>
    <property type="match status" value="1"/>
</dbReference>
<dbReference type="Pfam" id="PF00015">
    <property type="entry name" value="MCPsignal"/>
    <property type="match status" value="1"/>
</dbReference>
<dbReference type="PROSITE" id="PS50192">
    <property type="entry name" value="T_SNARE"/>
    <property type="match status" value="1"/>
</dbReference>
<evidence type="ECO:0000256" key="1">
    <source>
        <dbReference type="ARBA" id="ARBA00022481"/>
    </source>
</evidence>
<dbReference type="InterPro" id="IPR003660">
    <property type="entry name" value="HAMP_dom"/>
</dbReference>
<dbReference type="SMART" id="SM00283">
    <property type="entry name" value="MA"/>
    <property type="match status" value="1"/>
</dbReference>
<dbReference type="Pfam" id="PF12729">
    <property type="entry name" value="4HB_MCP_1"/>
    <property type="match status" value="1"/>
</dbReference>
<keyword evidence="5" id="KW-0812">Transmembrane</keyword>
<dbReference type="InterPro" id="IPR004089">
    <property type="entry name" value="MCPsignal_dom"/>
</dbReference>
<comment type="caution">
    <text evidence="9">The sequence shown here is derived from an EMBL/GenBank/DDBJ whole genome shotgun (WGS) entry which is preliminary data.</text>
</comment>
<proteinExistence type="inferred from homology"/>
<evidence type="ECO:0000256" key="4">
    <source>
        <dbReference type="PROSITE-ProRule" id="PRU00284"/>
    </source>
</evidence>
<evidence type="ECO:0000256" key="3">
    <source>
        <dbReference type="ARBA" id="ARBA00029447"/>
    </source>
</evidence>
<dbReference type="InterPro" id="IPR051310">
    <property type="entry name" value="MCP_chemotaxis"/>
</dbReference>
<feature type="domain" description="Methyl-accepting transducer" evidence="6">
    <location>
        <begin position="266"/>
        <end position="495"/>
    </location>
</feature>
<keyword evidence="1" id="KW-0488">Methylation</keyword>
<dbReference type="EMBL" id="JBHSDU010000001">
    <property type="protein sequence ID" value="MFC4307465.1"/>
    <property type="molecule type" value="Genomic_DNA"/>
</dbReference>
<accession>A0ABV8SJI8</accession>
<dbReference type="Pfam" id="PF00672">
    <property type="entry name" value="HAMP"/>
    <property type="match status" value="1"/>
</dbReference>
<protein>
    <submittedName>
        <fullName evidence="9">Methyl-accepting chemotaxis protein</fullName>
    </submittedName>
</protein>
<reference evidence="10" key="1">
    <citation type="journal article" date="2019" name="Int. J. Syst. Evol. Microbiol.">
        <title>The Global Catalogue of Microorganisms (GCM) 10K type strain sequencing project: providing services to taxonomists for standard genome sequencing and annotation.</title>
        <authorList>
            <consortium name="The Broad Institute Genomics Platform"/>
            <consortium name="The Broad Institute Genome Sequencing Center for Infectious Disease"/>
            <person name="Wu L."/>
            <person name="Ma J."/>
        </authorList>
    </citation>
    <scope>NUCLEOTIDE SEQUENCE [LARGE SCALE GENOMIC DNA]</scope>
    <source>
        <strain evidence="10">CGMCC 1.10759</strain>
    </source>
</reference>
<comment type="similarity">
    <text evidence="3">Belongs to the methyl-accepting chemotaxis (MCP) protein family.</text>
</comment>
<dbReference type="Gene3D" id="1.10.287.950">
    <property type="entry name" value="Methyl-accepting chemotaxis protein"/>
    <property type="match status" value="1"/>
</dbReference>
<dbReference type="InterPro" id="IPR000727">
    <property type="entry name" value="T_SNARE_dom"/>
</dbReference>
<evidence type="ECO:0000259" key="8">
    <source>
        <dbReference type="PROSITE" id="PS50885"/>
    </source>
</evidence>
<dbReference type="CDD" id="cd06225">
    <property type="entry name" value="HAMP"/>
    <property type="match status" value="1"/>
</dbReference>
<keyword evidence="10" id="KW-1185">Reference proteome</keyword>